<feature type="domain" description="Core-binding (CB)" evidence="7">
    <location>
        <begin position="1"/>
        <end position="83"/>
    </location>
</feature>
<dbReference type="PROSITE" id="PS51900">
    <property type="entry name" value="CB"/>
    <property type="match status" value="1"/>
</dbReference>
<dbReference type="SUPFAM" id="SSF56349">
    <property type="entry name" value="DNA breaking-rejoining enzymes"/>
    <property type="match status" value="1"/>
</dbReference>
<dbReference type="Pfam" id="PF00589">
    <property type="entry name" value="Phage_integrase"/>
    <property type="match status" value="1"/>
</dbReference>
<dbReference type="InterPro" id="IPR050090">
    <property type="entry name" value="Tyrosine_recombinase_XerCD"/>
</dbReference>
<proteinExistence type="inferred from homology"/>
<dbReference type="Proteomes" id="UP000032737">
    <property type="component" value="Chromosome"/>
</dbReference>
<organism evidence="8 9">
    <name type="scientific">Acholeplasma brassicae</name>
    <dbReference type="NCBI Taxonomy" id="61635"/>
    <lineage>
        <taxon>Bacteria</taxon>
        <taxon>Bacillati</taxon>
        <taxon>Mycoplasmatota</taxon>
        <taxon>Mollicutes</taxon>
        <taxon>Acholeplasmatales</taxon>
        <taxon>Acholeplasmataceae</taxon>
        <taxon>Acholeplasma</taxon>
    </lineage>
</organism>
<accession>U4KM74</accession>
<dbReference type="PROSITE" id="PS51898">
    <property type="entry name" value="TYR_RECOMBINASE"/>
    <property type="match status" value="1"/>
</dbReference>
<evidence type="ECO:0000313" key="8">
    <source>
        <dbReference type="EMBL" id="CCV65096.1"/>
    </source>
</evidence>
<name>U4KM74_9MOLU</name>
<dbReference type="KEGG" id="abra:BN85300750"/>
<keyword evidence="9" id="KW-1185">Reference proteome</keyword>
<dbReference type="AlphaFoldDB" id="U4KM74"/>
<dbReference type="InterPro" id="IPR044068">
    <property type="entry name" value="CB"/>
</dbReference>
<dbReference type="PANTHER" id="PTHR30349">
    <property type="entry name" value="PHAGE INTEGRASE-RELATED"/>
    <property type="match status" value="1"/>
</dbReference>
<gene>
    <name evidence="8" type="ORF">BN85300750</name>
</gene>
<dbReference type="OrthoDB" id="9785687at2"/>
<dbReference type="InterPro" id="IPR004107">
    <property type="entry name" value="Integrase_SAM-like_N"/>
</dbReference>
<dbReference type="InterPro" id="IPR011010">
    <property type="entry name" value="DNA_brk_join_enz"/>
</dbReference>
<evidence type="ECO:0000256" key="2">
    <source>
        <dbReference type="ARBA" id="ARBA00022908"/>
    </source>
</evidence>
<dbReference type="PANTHER" id="PTHR30349:SF41">
    <property type="entry name" value="INTEGRASE_RECOMBINASE PROTEIN MJ0367-RELATED"/>
    <property type="match status" value="1"/>
</dbReference>
<feature type="domain" description="Tyr recombinase" evidence="6">
    <location>
        <begin position="112"/>
        <end position="304"/>
    </location>
</feature>
<dbReference type="STRING" id="61635.BN85300750"/>
<dbReference type="InterPro" id="IPR010998">
    <property type="entry name" value="Integrase_recombinase_N"/>
</dbReference>
<evidence type="ECO:0000256" key="4">
    <source>
        <dbReference type="ARBA" id="ARBA00023172"/>
    </source>
</evidence>
<keyword evidence="2" id="KW-0229">DNA integration</keyword>
<dbReference type="EMBL" id="FO681348">
    <property type="protein sequence ID" value="CCV65096.1"/>
    <property type="molecule type" value="Genomic_DNA"/>
</dbReference>
<evidence type="ECO:0000256" key="5">
    <source>
        <dbReference type="PROSITE-ProRule" id="PRU01248"/>
    </source>
</evidence>
<keyword evidence="4" id="KW-0233">DNA recombination</keyword>
<reference evidence="8 9" key="1">
    <citation type="journal article" date="2013" name="J. Mol. Microbiol. Biotechnol.">
        <title>Analysis of the Complete Genomes of Acholeplasma brassicae , A. palmae and A. laidlawii and Their Comparison to the Obligate Parasites from ' Candidatus Phytoplasma'.</title>
        <authorList>
            <person name="Kube M."/>
            <person name="Siewert C."/>
            <person name="Migdoll A.M."/>
            <person name="Duduk B."/>
            <person name="Holz S."/>
            <person name="Rabus R."/>
            <person name="Seemuller E."/>
            <person name="Mitrovic J."/>
            <person name="Muller I."/>
            <person name="Buttner C."/>
            <person name="Reinhardt R."/>
        </authorList>
    </citation>
    <scope>NUCLEOTIDE SEQUENCE [LARGE SCALE GENOMIC DNA]</scope>
    <source>
        <strain evidence="9">0502</strain>
    </source>
</reference>
<dbReference type="HOGENOM" id="CLU_027562_9_6_14"/>
<protein>
    <submittedName>
        <fullName evidence="8">Phage integrase</fullName>
    </submittedName>
</protein>
<dbReference type="GO" id="GO:0006310">
    <property type="term" value="P:DNA recombination"/>
    <property type="evidence" value="ECO:0007669"/>
    <property type="project" value="UniProtKB-KW"/>
</dbReference>
<evidence type="ECO:0000313" key="9">
    <source>
        <dbReference type="Proteomes" id="UP000032737"/>
    </source>
</evidence>
<keyword evidence="3 5" id="KW-0238">DNA-binding</keyword>
<comment type="similarity">
    <text evidence="1">Belongs to the 'phage' integrase family.</text>
</comment>
<dbReference type="GO" id="GO:0003677">
    <property type="term" value="F:DNA binding"/>
    <property type="evidence" value="ECO:0007669"/>
    <property type="project" value="UniProtKB-UniRule"/>
</dbReference>
<sequence>MTKHHLEDLTEIHLSEKNISASTIKSYKIVFKKYIDYLKKEDITYPRTSDVIRYKNQMKEQGYSTYYVYIHMSALKGLYLYLKMNQERFNLDPKYKYDIMTDIKNERIKPNVKKRVLTPLEAKQLLLYTKDQRKFIWDYRNHAIIYLMLTSGLSIHEITYLKLEDYQVLNDEALLYIKRKGHSENKQASKISRGANEAITDYISRRQDHNPYLFIAHKNKMEEKPLGRMFFMTMFNKLLKDVKLDHLGITPHSLRHTAATLNLLRGASIEETKALLRHVNIKSTEKYQAYINRLKDNSELEIDSYILREEMESNYLMFYYLLTDSYHIK</sequence>
<dbReference type="InterPro" id="IPR013762">
    <property type="entry name" value="Integrase-like_cat_sf"/>
</dbReference>
<evidence type="ECO:0000256" key="3">
    <source>
        <dbReference type="ARBA" id="ARBA00023125"/>
    </source>
</evidence>
<evidence type="ECO:0000259" key="6">
    <source>
        <dbReference type="PROSITE" id="PS51898"/>
    </source>
</evidence>
<dbReference type="GO" id="GO:0015074">
    <property type="term" value="P:DNA integration"/>
    <property type="evidence" value="ECO:0007669"/>
    <property type="project" value="UniProtKB-KW"/>
</dbReference>
<dbReference type="Gene3D" id="1.10.443.10">
    <property type="entry name" value="Intergrase catalytic core"/>
    <property type="match status" value="1"/>
</dbReference>
<evidence type="ECO:0000256" key="1">
    <source>
        <dbReference type="ARBA" id="ARBA00008857"/>
    </source>
</evidence>
<dbReference type="Pfam" id="PF02899">
    <property type="entry name" value="Phage_int_SAM_1"/>
    <property type="match status" value="1"/>
</dbReference>
<dbReference type="Gene3D" id="1.10.150.130">
    <property type="match status" value="1"/>
</dbReference>
<dbReference type="RefSeq" id="WP_030003966.1">
    <property type="nucleotide sequence ID" value="NC_022549.1"/>
</dbReference>
<dbReference type="InterPro" id="IPR002104">
    <property type="entry name" value="Integrase_catalytic"/>
</dbReference>
<evidence type="ECO:0000259" key="7">
    <source>
        <dbReference type="PROSITE" id="PS51900"/>
    </source>
</evidence>